<accession>A0ABT9U304</accession>
<proteinExistence type="predicted"/>
<dbReference type="EMBL" id="JAUSSU010000004">
    <property type="protein sequence ID" value="MDQ0112674.1"/>
    <property type="molecule type" value="Genomic_DNA"/>
</dbReference>
<reference evidence="2 3" key="1">
    <citation type="submission" date="2023-07" db="EMBL/GenBank/DDBJ databases">
        <title>Sorghum-associated microbial communities from plants grown in Nebraska, USA.</title>
        <authorList>
            <person name="Schachtman D."/>
        </authorList>
    </citation>
    <scope>NUCLEOTIDE SEQUENCE [LARGE SCALE GENOMIC DNA]</scope>
    <source>
        <strain evidence="2 3">CC482</strain>
    </source>
</reference>
<evidence type="ECO:0000313" key="3">
    <source>
        <dbReference type="Proteomes" id="UP001229346"/>
    </source>
</evidence>
<organism evidence="2 3">
    <name type="scientific">Paenibacillus harenae</name>
    <dbReference type="NCBI Taxonomy" id="306543"/>
    <lineage>
        <taxon>Bacteria</taxon>
        <taxon>Bacillati</taxon>
        <taxon>Bacillota</taxon>
        <taxon>Bacilli</taxon>
        <taxon>Bacillales</taxon>
        <taxon>Paenibacillaceae</taxon>
        <taxon>Paenibacillus</taxon>
    </lineage>
</organism>
<dbReference type="Proteomes" id="UP001229346">
    <property type="component" value="Unassembled WGS sequence"/>
</dbReference>
<dbReference type="Gene3D" id="2.60.120.260">
    <property type="entry name" value="Galactose-binding domain-like"/>
    <property type="match status" value="1"/>
</dbReference>
<evidence type="ECO:0000313" key="2">
    <source>
        <dbReference type="EMBL" id="MDQ0112674.1"/>
    </source>
</evidence>
<dbReference type="RefSeq" id="WP_307203591.1">
    <property type="nucleotide sequence ID" value="NZ_JAUSSU010000004.1"/>
</dbReference>
<sequence>MYRFFVKTGSSWTWYESPTVNTNSKSASTLTLSLSGVANLGDVREIGILNMSPTNSSGGTSV</sequence>
<comment type="caution">
    <text evidence="2">The sequence shown here is derived from an EMBL/GenBank/DDBJ whole genome shotgun (WGS) entry which is preliminary data.</text>
</comment>
<dbReference type="SUPFAM" id="SSF49785">
    <property type="entry name" value="Galactose-binding domain-like"/>
    <property type="match status" value="1"/>
</dbReference>
<feature type="domain" description="Mannanase galactose-binding" evidence="1">
    <location>
        <begin position="3"/>
        <end position="62"/>
    </location>
</feature>
<protein>
    <recommendedName>
        <fullName evidence="1">Mannanase galactose-binding domain-containing protein</fullName>
    </recommendedName>
</protein>
<dbReference type="InterPro" id="IPR049475">
    <property type="entry name" value="Mann_GBD_bact"/>
</dbReference>
<keyword evidence="3" id="KW-1185">Reference proteome</keyword>
<evidence type="ECO:0000259" key="1">
    <source>
        <dbReference type="Pfam" id="PF21253"/>
    </source>
</evidence>
<dbReference type="InterPro" id="IPR008979">
    <property type="entry name" value="Galactose-bd-like_sf"/>
</dbReference>
<gene>
    <name evidence="2" type="ORF">J2T15_002109</name>
</gene>
<name>A0ABT9U304_PAEHA</name>
<dbReference type="Pfam" id="PF21253">
    <property type="entry name" value="Mann_GBD_bact"/>
    <property type="match status" value="1"/>
</dbReference>